<proteinExistence type="predicted"/>
<dbReference type="RefSeq" id="WP_275936643.1">
    <property type="nucleotide sequence ID" value="NZ_CP012333.1"/>
</dbReference>
<keyword evidence="2" id="KW-1185">Reference proteome</keyword>
<name>A0A0K1PY81_9BACT</name>
<evidence type="ECO:0000313" key="2">
    <source>
        <dbReference type="Proteomes" id="UP000064967"/>
    </source>
</evidence>
<accession>A0A0K1PY81</accession>
<evidence type="ECO:0000313" key="1">
    <source>
        <dbReference type="EMBL" id="AKU98488.1"/>
    </source>
</evidence>
<gene>
    <name evidence="1" type="ORF">AKJ09_05152</name>
</gene>
<reference evidence="1 2" key="1">
    <citation type="submission" date="2015-08" db="EMBL/GenBank/DDBJ databases">
        <authorList>
            <person name="Babu N.S."/>
            <person name="Beckwith C.J."/>
            <person name="Beseler K.G."/>
            <person name="Brison A."/>
            <person name="Carone J.V."/>
            <person name="Caskin T.P."/>
            <person name="Diamond M."/>
            <person name="Durham M.E."/>
            <person name="Foxe J.M."/>
            <person name="Go M."/>
            <person name="Henderson B.A."/>
            <person name="Jones I.B."/>
            <person name="McGettigan J.A."/>
            <person name="Micheletti S.J."/>
            <person name="Nasrallah M.E."/>
            <person name="Ortiz D."/>
            <person name="Piller C.R."/>
            <person name="Privatt S.R."/>
            <person name="Schneider S.L."/>
            <person name="Sharp S."/>
            <person name="Smith T.C."/>
            <person name="Stanton J.D."/>
            <person name="Ullery H.E."/>
            <person name="Wilson R.J."/>
            <person name="Serrano M.G."/>
            <person name="Buck G."/>
            <person name="Lee V."/>
            <person name="Wang Y."/>
            <person name="Carvalho R."/>
            <person name="Voegtly L."/>
            <person name="Shi R."/>
            <person name="Duckworth R."/>
            <person name="Johnson A."/>
            <person name="Loviza R."/>
            <person name="Walstead R."/>
            <person name="Shah Z."/>
            <person name="Kiflezghi M."/>
            <person name="Wade K."/>
            <person name="Ball S.L."/>
            <person name="Bradley K.W."/>
            <person name="Asai D.J."/>
            <person name="Bowman C.A."/>
            <person name="Russell D.A."/>
            <person name="Pope W.H."/>
            <person name="Jacobs-Sera D."/>
            <person name="Hendrix R.W."/>
            <person name="Hatfull G.F."/>
        </authorList>
    </citation>
    <scope>NUCLEOTIDE SEQUENCE [LARGE SCALE GENOMIC DNA]</scope>
    <source>
        <strain evidence="1 2">DSM 27648</strain>
    </source>
</reference>
<dbReference type="AlphaFoldDB" id="A0A0K1PY81"/>
<dbReference type="KEGG" id="llu:AKJ09_05152"/>
<organism evidence="1 2">
    <name type="scientific">Labilithrix luteola</name>
    <dbReference type="NCBI Taxonomy" id="1391654"/>
    <lineage>
        <taxon>Bacteria</taxon>
        <taxon>Pseudomonadati</taxon>
        <taxon>Myxococcota</taxon>
        <taxon>Polyangia</taxon>
        <taxon>Polyangiales</taxon>
        <taxon>Labilitrichaceae</taxon>
        <taxon>Labilithrix</taxon>
    </lineage>
</organism>
<dbReference type="Proteomes" id="UP000064967">
    <property type="component" value="Chromosome"/>
</dbReference>
<protein>
    <submittedName>
        <fullName evidence="1">Uncharacterized protein</fullName>
    </submittedName>
</protein>
<dbReference type="EMBL" id="CP012333">
    <property type="protein sequence ID" value="AKU98488.1"/>
    <property type="molecule type" value="Genomic_DNA"/>
</dbReference>
<sequence length="40" mass="4116">MTSATNGGGIHSKCGYIPSLGLLFGVNNADRGVWAIRPSP</sequence>